<reference evidence="1" key="1">
    <citation type="journal article" date="2020" name="Stud. Mycol.">
        <title>101 Dothideomycetes genomes: a test case for predicting lifestyles and emergence of pathogens.</title>
        <authorList>
            <person name="Haridas S."/>
            <person name="Albert R."/>
            <person name="Binder M."/>
            <person name="Bloem J."/>
            <person name="Labutti K."/>
            <person name="Salamov A."/>
            <person name="Andreopoulos B."/>
            <person name="Baker S."/>
            <person name="Barry K."/>
            <person name="Bills G."/>
            <person name="Bluhm B."/>
            <person name="Cannon C."/>
            <person name="Castanera R."/>
            <person name="Culley D."/>
            <person name="Daum C."/>
            <person name="Ezra D."/>
            <person name="Gonzalez J."/>
            <person name="Henrissat B."/>
            <person name="Kuo A."/>
            <person name="Liang C."/>
            <person name="Lipzen A."/>
            <person name="Lutzoni F."/>
            <person name="Magnuson J."/>
            <person name="Mondo S."/>
            <person name="Nolan M."/>
            <person name="Ohm R."/>
            <person name="Pangilinan J."/>
            <person name="Park H.-J."/>
            <person name="Ramirez L."/>
            <person name="Alfaro M."/>
            <person name="Sun H."/>
            <person name="Tritt A."/>
            <person name="Yoshinaga Y."/>
            <person name="Zwiers L.-H."/>
            <person name="Turgeon B."/>
            <person name="Goodwin S."/>
            <person name="Spatafora J."/>
            <person name="Crous P."/>
            <person name="Grigoriev I."/>
        </authorList>
    </citation>
    <scope>NUCLEOTIDE SEQUENCE</scope>
    <source>
        <strain evidence="1">ATCC 200398</strain>
    </source>
</reference>
<proteinExistence type="predicted"/>
<dbReference type="Proteomes" id="UP000799755">
    <property type="component" value="Unassembled WGS sequence"/>
</dbReference>
<sequence>MKAWGGKSTLLDRGYDAAVEEGGFRPRKFAPPSAFASPLDEMSPIVKASIHFSLLHIIRIFPQHGHPSTCSPSIVLPRSHHSLFPLRLTTKGCSPTLFTRQCSCRRDFTPDANMIGPEEVSQVNTGATLAHHTIKYREILRERSLLLLDYHVARILFKSIATNSHASPPCLSASSSTFVTRCFHSPFTKRLGDMDESGDDEKYNKLGQYHGPIHSINRRPLDLHYQSKDLPFPYNLKHFYASWVLAEVVTAGILTSLTLAALVDDLERTGLLKHVCGKISKTETLELYE</sequence>
<evidence type="ECO:0000313" key="1">
    <source>
        <dbReference type="EMBL" id="KAF2473711.1"/>
    </source>
</evidence>
<keyword evidence="2" id="KW-1185">Reference proteome</keyword>
<evidence type="ECO:0000313" key="2">
    <source>
        <dbReference type="Proteomes" id="UP000799755"/>
    </source>
</evidence>
<protein>
    <submittedName>
        <fullName evidence="1">Uncharacterized protein</fullName>
    </submittedName>
</protein>
<name>A0ACB6R3J5_9PLEO</name>
<organism evidence="1 2">
    <name type="scientific">Lindgomyces ingoldianus</name>
    <dbReference type="NCBI Taxonomy" id="673940"/>
    <lineage>
        <taxon>Eukaryota</taxon>
        <taxon>Fungi</taxon>
        <taxon>Dikarya</taxon>
        <taxon>Ascomycota</taxon>
        <taxon>Pezizomycotina</taxon>
        <taxon>Dothideomycetes</taxon>
        <taxon>Pleosporomycetidae</taxon>
        <taxon>Pleosporales</taxon>
        <taxon>Lindgomycetaceae</taxon>
        <taxon>Lindgomyces</taxon>
    </lineage>
</organism>
<comment type="caution">
    <text evidence="1">The sequence shown here is derived from an EMBL/GenBank/DDBJ whole genome shotgun (WGS) entry which is preliminary data.</text>
</comment>
<accession>A0ACB6R3J5</accession>
<dbReference type="EMBL" id="MU003499">
    <property type="protein sequence ID" value="KAF2473711.1"/>
    <property type="molecule type" value="Genomic_DNA"/>
</dbReference>
<gene>
    <name evidence="1" type="ORF">BDR25DRAFT_352210</name>
</gene>